<feature type="transmembrane region" description="Helical" evidence="2">
    <location>
        <begin position="86"/>
        <end position="104"/>
    </location>
</feature>
<reference evidence="4 5" key="1">
    <citation type="submission" date="2018-03" db="EMBL/GenBank/DDBJ databases">
        <title>Genomic Encyclopedia of Archaeal and Bacterial Type Strains, Phase II (KMG-II): from individual species to whole genera.</title>
        <authorList>
            <person name="Goeker M."/>
        </authorList>
    </citation>
    <scope>NUCLEOTIDE SEQUENCE [LARGE SCALE GENOMIC DNA]</scope>
    <source>
        <strain evidence="4 5">DSM 18107</strain>
    </source>
</reference>
<evidence type="ECO:0000313" key="5">
    <source>
        <dbReference type="Proteomes" id="UP000240978"/>
    </source>
</evidence>
<keyword evidence="4" id="KW-0418">Kinase</keyword>
<dbReference type="SUPFAM" id="SSF55874">
    <property type="entry name" value="ATPase domain of HSP90 chaperone/DNA topoisomerase II/histidine kinase"/>
    <property type="match status" value="1"/>
</dbReference>
<dbReference type="EMBL" id="PYGK01000007">
    <property type="protein sequence ID" value="PSL29003.1"/>
    <property type="molecule type" value="Genomic_DNA"/>
</dbReference>
<dbReference type="InterPro" id="IPR036890">
    <property type="entry name" value="HATPase_C_sf"/>
</dbReference>
<comment type="caution">
    <text evidence="4">The sequence shown here is derived from an EMBL/GenBank/DDBJ whole genome shotgun (WGS) entry which is preliminary data.</text>
</comment>
<dbReference type="AlphaFoldDB" id="A0A2P8G4U6"/>
<keyword evidence="2" id="KW-0812">Transmembrane</keyword>
<evidence type="ECO:0000259" key="3">
    <source>
        <dbReference type="Pfam" id="PF06580"/>
    </source>
</evidence>
<evidence type="ECO:0000256" key="1">
    <source>
        <dbReference type="SAM" id="Coils"/>
    </source>
</evidence>
<keyword evidence="5" id="KW-1185">Reference proteome</keyword>
<dbReference type="GO" id="GO:0016020">
    <property type="term" value="C:membrane"/>
    <property type="evidence" value="ECO:0007669"/>
    <property type="project" value="InterPro"/>
</dbReference>
<keyword evidence="4" id="KW-0808">Transferase</keyword>
<organism evidence="4 5">
    <name type="scientific">Chitinophaga ginsengisoli</name>
    <dbReference type="NCBI Taxonomy" id="363837"/>
    <lineage>
        <taxon>Bacteria</taxon>
        <taxon>Pseudomonadati</taxon>
        <taxon>Bacteroidota</taxon>
        <taxon>Chitinophagia</taxon>
        <taxon>Chitinophagales</taxon>
        <taxon>Chitinophagaceae</taxon>
        <taxon>Chitinophaga</taxon>
    </lineage>
</organism>
<dbReference type="PANTHER" id="PTHR34220">
    <property type="entry name" value="SENSOR HISTIDINE KINASE YPDA"/>
    <property type="match status" value="1"/>
</dbReference>
<dbReference type="Gene3D" id="3.30.565.10">
    <property type="entry name" value="Histidine kinase-like ATPase, C-terminal domain"/>
    <property type="match status" value="1"/>
</dbReference>
<feature type="transmembrane region" description="Helical" evidence="2">
    <location>
        <begin position="47"/>
        <end position="65"/>
    </location>
</feature>
<dbReference type="InterPro" id="IPR010559">
    <property type="entry name" value="Sig_transdc_His_kin_internal"/>
</dbReference>
<sequence length="342" mass="39572">MAVRHRKFKIVGYFLMGVLFYFLLHLINPWDYDEWSREILIDTLMEIAVTITGVVLVVELGFWITKRLDNWLPWRKSIKKRIVVQLGVQIILVSLIIACIKMVFPTLLTEEIDFRQAMVMGIILSILITAIVTAELFFTQWNQSVLEATKYEQQATKAQLEFLKMQVDPHFLFNNFSTLTSLIEEDPRLAVEYLQRLSAIYRHVLKEQEQQVVRLEEELEFINAYLFLYKTRYQDSLLVEVDIPGSLMDKGIATATLQLLVENAIKHNSISKQNPLTINIHAEGAYLVVKNNINQTVKRVESTGLGLKNIAERYLLLCNQEIVIEQTPSSFVVKIPLLENKV</sequence>
<dbReference type="InterPro" id="IPR050640">
    <property type="entry name" value="Bact_2-comp_sensor_kinase"/>
</dbReference>
<feature type="coiled-coil region" evidence="1">
    <location>
        <begin position="198"/>
        <end position="225"/>
    </location>
</feature>
<keyword evidence="2" id="KW-0472">Membrane</keyword>
<evidence type="ECO:0000313" key="4">
    <source>
        <dbReference type="EMBL" id="PSL29003.1"/>
    </source>
</evidence>
<gene>
    <name evidence="4" type="ORF">CLV42_107149</name>
</gene>
<dbReference type="GO" id="GO:0000155">
    <property type="term" value="F:phosphorelay sensor kinase activity"/>
    <property type="evidence" value="ECO:0007669"/>
    <property type="project" value="InterPro"/>
</dbReference>
<accession>A0A2P8G4U6</accession>
<dbReference type="RefSeq" id="WP_170117558.1">
    <property type="nucleotide sequence ID" value="NZ_PYGK01000007.1"/>
</dbReference>
<dbReference type="Pfam" id="PF06580">
    <property type="entry name" value="His_kinase"/>
    <property type="match status" value="1"/>
</dbReference>
<feature type="domain" description="Signal transduction histidine kinase internal region" evidence="3">
    <location>
        <begin position="158"/>
        <end position="237"/>
    </location>
</feature>
<feature type="transmembrane region" description="Helical" evidence="2">
    <location>
        <begin position="10"/>
        <end position="27"/>
    </location>
</feature>
<keyword evidence="1" id="KW-0175">Coiled coil</keyword>
<protein>
    <submittedName>
        <fullName evidence="4">Histidine kinase</fullName>
    </submittedName>
</protein>
<dbReference type="Proteomes" id="UP000240978">
    <property type="component" value="Unassembled WGS sequence"/>
</dbReference>
<evidence type="ECO:0000256" key="2">
    <source>
        <dbReference type="SAM" id="Phobius"/>
    </source>
</evidence>
<feature type="transmembrane region" description="Helical" evidence="2">
    <location>
        <begin position="116"/>
        <end position="138"/>
    </location>
</feature>
<dbReference type="PANTHER" id="PTHR34220:SF7">
    <property type="entry name" value="SENSOR HISTIDINE KINASE YPDA"/>
    <property type="match status" value="1"/>
</dbReference>
<proteinExistence type="predicted"/>
<name>A0A2P8G4U6_9BACT</name>
<keyword evidence="2" id="KW-1133">Transmembrane helix</keyword>